<proteinExistence type="inferred from homology"/>
<accession>A0A2G6KB70</accession>
<gene>
    <name evidence="4" type="ORF">CSA56_13570</name>
</gene>
<reference evidence="4 5" key="1">
    <citation type="submission" date="2017-10" db="EMBL/GenBank/DDBJ databases">
        <title>Novel microbial diversity and functional potential in the marine mammal oral microbiome.</title>
        <authorList>
            <person name="Dudek N.K."/>
            <person name="Sun C.L."/>
            <person name="Burstein D."/>
            <person name="Kantor R.S."/>
            <person name="Aliaga Goltsman D.S."/>
            <person name="Bik E.M."/>
            <person name="Thomas B.C."/>
            <person name="Banfield J.F."/>
            <person name="Relman D.A."/>
        </authorList>
    </citation>
    <scope>NUCLEOTIDE SEQUENCE [LARGE SCALE GENOMIC DNA]</scope>
    <source>
        <strain evidence="4">DOLJORAL78_47_16</strain>
    </source>
</reference>
<dbReference type="PANTHER" id="PTHR30036:SF7">
    <property type="entry name" value="ABC TRANSPORTER PERIPLASMIC-BINDING PROTEIN YPHF"/>
    <property type="match status" value="1"/>
</dbReference>
<dbReference type="PANTHER" id="PTHR30036">
    <property type="entry name" value="D-XYLOSE-BINDING PERIPLASMIC PROTEIN"/>
    <property type="match status" value="1"/>
</dbReference>
<dbReference type="Proteomes" id="UP000230821">
    <property type="component" value="Unassembled WGS sequence"/>
</dbReference>
<name>A0A2G6KB70_9BACT</name>
<dbReference type="InterPro" id="IPR050555">
    <property type="entry name" value="Bact_Solute-Bind_Prot2"/>
</dbReference>
<dbReference type="InterPro" id="IPR025997">
    <property type="entry name" value="SBP_2_dom"/>
</dbReference>
<feature type="domain" description="Periplasmic binding protein" evidence="3">
    <location>
        <begin position="35"/>
        <end position="292"/>
    </location>
</feature>
<evidence type="ECO:0000256" key="2">
    <source>
        <dbReference type="ARBA" id="ARBA00007639"/>
    </source>
</evidence>
<evidence type="ECO:0000259" key="3">
    <source>
        <dbReference type="Pfam" id="PF13407"/>
    </source>
</evidence>
<dbReference type="Gene3D" id="3.40.50.2300">
    <property type="match status" value="2"/>
</dbReference>
<dbReference type="GO" id="GO:0030246">
    <property type="term" value="F:carbohydrate binding"/>
    <property type="evidence" value="ECO:0007669"/>
    <property type="project" value="TreeGrafter"/>
</dbReference>
<organism evidence="4 5">
    <name type="scientific">candidate division KSB3 bacterium</name>
    <dbReference type="NCBI Taxonomy" id="2044937"/>
    <lineage>
        <taxon>Bacteria</taxon>
        <taxon>candidate division KSB3</taxon>
    </lineage>
</organism>
<comment type="caution">
    <text evidence="4">The sequence shown here is derived from an EMBL/GenBank/DDBJ whole genome shotgun (WGS) entry which is preliminary data.</text>
</comment>
<dbReference type="SUPFAM" id="SSF53822">
    <property type="entry name" value="Periplasmic binding protein-like I"/>
    <property type="match status" value="1"/>
</dbReference>
<dbReference type="GO" id="GO:0030288">
    <property type="term" value="C:outer membrane-bounded periplasmic space"/>
    <property type="evidence" value="ECO:0007669"/>
    <property type="project" value="TreeGrafter"/>
</dbReference>
<dbReference type="EMBL" id="PDSK01000105">
    <property type="protein sequence ID" value="PIE32956.1"/>
    <property type="molecule type" value="Genomic_DNA"/>
</dbReference>
<evidence type="ECO:0000256" key="1">
    <source>
        <dbReference type="ARBA" id="ARBA00004196"/>
    </source>
</evidence>
<dbReference type="Pfam" id="PF13407">
    <property type="entry name" value="Peripla_BP_4"/>
    <property type="match status" value="1"/>
</dbReference>
<dbReference type="InterPro" id="IPR028082">
    <property type="entry name" value="Peripla_BP_I"/>
</dbReference>
<evidence type="ECO:0000313" key="5">
    <source>
        <dbReference type="Proteomes" id="UP000230821"/>
    </source>
</evidence>
<comment type="subcellular location">
    <subcellularLocation>
        <location evidence="1">Cell envelope</location>
    </subcellularLocation>
</comment>
<sequence length="326" mass="36563">MSKKRYVTAIVISLVLSVCLFGRLVTANDTYKVTVVVHGGTTDPFWQIQERGIQDIQAQIPDIEVSYRGPKVYDMEEFMDILREAVQEKPDALVCTLTYPLLMDEVLRPAIAEGLPVIAINADDMRSEDERIPVLTYIGEDSYQIGVIAAEETLKRFTPKQALFANHHLGADNIDARGRGWVDTMQQNGILAEQIDITADDPVRGSQMIAAYLIRHPDTDAIFMSNIPRARTTIAQLEADGYQVGQDIKFAQMDVDPTLLDYLKSDTIMFTIDQQPYLQAYLGVMFAYLYVKYEIVPPPPPLLTGPGIVTKDTIDEFLELAEKGIR</sequence>
<protein>
    <recommendedName>
        <fullName evidence="3">Periplasmic binding protein domain-containing protein</fullName>
    </recommendedName>
</protein>
<evidence type="ECO:0000313" key="4">
    <source>
        <dbReference type="EMBL" id="PIE32956.1"/>
    </source>
</evidence>
<comment type="similarity">
    <text evidence="2">Belongs to the bacterial solute-binding protein 2 family.</text>
</comment>
<dbReference type="AlphaFoldDB" id="A0A2G6KB70"/>